<proteinExistence type="predicted"/>
<accession>A0ABD3TBV3</accession>
<dbReference type="AlphaFoldDB" id="A0ABD3TBV3"/>
<evidence type="ECO:0000313" key="4">
    <source>
        <dbReference type="EMBL" id="KAL3834467.1"/>
    </source>
</evidence>
<evidence type="ECO:0000259" key="3">
    <source>
        <dbReference type="PROSITE" id="PS50011"/>
    </source>
</evidence>
<dbReference type="GO" id="GO:0005524">
    <property type="term" value="F:ATP binding"/>
    <property type="evidence" value="ECO:0007669"/>
    <property type="project" value="UniProtKB-KW"/>
</dbReference>
<dbReference type="PROSITE" id="PS50011">
    <property type="entry name" value="PROTEIN_KINASE_DOM"/>
    <property type="match status" value="1"/>
</dbReference>
<dbReference type="Proteomes" id="UP001634393">
    <property type="component" value="Unassembled WGS sequence"/>
</dbReference>
<evidence type="ECO:0000256" key="2">
    <source>
        <dbReference type="ARBA" id="ARBA00022840"/>
    </source>
</evidence>
<protein>
    <recommendedName>
        <fullName evidence="3">Protein kinase domain-containing protein</fullName>
    </recommendedName>
</protein>
<dbReference type="InterPro" id="IPR001245">
    <property type="entry name" value="Ser-Thr/Tyr_kinase_cat_dom"/>
</dbReference>
<gene>
    <name evidence="4" type="ORF">ACJIZ3_009203</name>
</gene>
<dbReference type="PANTHER" id="PTHR27001:SF931">
    <property type="entry name" value="OS11G0664100 PROTEIN"/>
    <property type="match status" value="1"/>
</dbReference>
<keyword evidence="1" id="KW-0547">Nucleotide-binding</keyword>
<feature type="domain" description="Protein kinase" evidence="3">
    <location>
        <begin position="27"/>
        <end position="315"/>
    </location>
</feature>
<dbReference type="Gene3D" id="3.30.200.20">
    <property type="entry name" value="Phosphorylase Kinase, domain 1"/>
    <property type="match status" value="1"/>
</dbReference>
<dbReference type="InterPro" id="IPR000719">
    <property type="entry name" value="Prot_kinase_dom"/>
</dbReference>
<dbReference type="Pfam" id="PF07714">
    <property type="entry name" value="PK_Tyr_Ser-Thr"/>
    <property type="match status" value="1"/>
</dbReference>
<comment type="caution">
    <text evidence="4">The sequence shown here is derived from an EMBL/GenBank/DDBJ whole genome shotgun (WGS) entry which is preliminary data.</text>
</comment>
<dbReference type="InterPro" id="IPR011009">
    <property type="entry name" value="Kinase-like_dom_sf"/>
</dbReference>
<organism evidence="4 5">
    <name type="scientific">Penstemon smallii</name>
    <dbReference type="NCBI Taxonomy" id="265156"/>
    <lineage>
        <taxon>Eukaryota</taxon>
        <taxon>Viridiplantae</taxon>
        <taxon>Streptophyta</taxon>
        <taxon>Embryophyta</taxon>
        <taxon>Tracheophyta</taxon>
        <taxon>Spermatophyta</taxon>
        <taxon>Magnoliopsida</taxon>
        <taxon>eudicotyledons</taxon>
        <taxon>Gunneridae</taxon>
        <taxon>Pentapetalae</taxon>
        <taxon>asterids</taxon>
        <taxon>lamiids</taxon>
        <taxon>Lamiales</taxon>
        <taxon>Plantaginaceae</taxon>
        <taxon>Cheloneae</taxon>
        <taxon>Penstemon</taxon>
    </lineage>
</organism>
<dbReference type="EMBL" id="JBJXBP010000004">
    <property type="protein sequence ID" value="KAL3834467.1"/>
    <property type="molecule type" value="Genomic_DNA"/>
</dbReference>
<keyword evidence="5" id="KW-1185">Reference proteome</keyword>
<evidence type="ECO:0000256" key="1">
    <source>
        <dbReference type="ARBA" id="ARBA00022741"/>
    </source>
</evidence>
<keyword evidence="2" id="KW-0067">ATP-binding</keyword>
<dbReference type="SUPFAM" id="SSF56112">
    <property type="entry name" value="Protein kinase-like (PK-like)"/>
    <property type="match status" value="1"/>
</dbReference>
<dbReference type="Gene3D" id="1.10.510.10">
    <property type="entry name" value="Transferase(Phosphotransferase) domain 1"/>
    <property type="match status" value="1"/>
</dbReference>
<evidence type="ECO:0000313" key="5">
    <source>
        <dbReference type="Proteomes" id="UP001634393"/>
    </source>
</evidence>
<sequence length="325" mass="37697">MAAATDPEILMGKEFSYEDLQHFTDNFSEENSIGRTHFGMLYRGKIPQGWKDQLDEKYVTVKMWENKEYLGNDNWGRVLPQYLLDRVKDEIRFLGLPFLESNKNVAKVLGHCFEDDKLGVVYDLNPFDTLRNLMCDKEKLGWRNRVKVAIGLARVVKFIHNNEPQYLIRNLSAAHVVVDQEFNPVIVDFAMILGGDIGDAETDRVITFGCRDYLDPYIWFTADWKERTDVFTVGIILLELILKQIGIGMHLSYKLLSYYYKNGDFNLFVPKGLRGDPDFDSEDGTELTMIAVSCVEEEPYKRPNMDQVVSKMEKLRILNDQFKDN</sequence>
<dbReference type="SMART" id="SM00220">
    <property type="entry name" value="S_TKc"/>
    <property type="match status" value="1"/>
</dbReference>
<name>A0ABD3TBV3_9LAMI</name>
<reference evidence="4 5" key="1">
    <citation type="submission" date="2024-12" db="EMBL/GenBank/DDBJ databases">
        <title>The unique morphological basis and parallel evolutionary history of personate flowers in Penstemon.</title>
        <authorList>
            <person name="Depatie T.H."/>
            <person name="Wessinger C.A."/>
        </authorList>
    </citation>
    <scope>NUCLEOTIDE SEQUENCE [LARGE SCALE GENOMIC DNA]</scope>
    <source>
        <strain evidence="4">WTNN_2</strain>
        <tissue evidence="4">Leaf</tissue>
    </source>
</reference>
<dbReference type="PANTHER" id="PTHR27001">
    <property type="entry name" value="OS01G0253100 PROTEIN"/>
    <property type="match status" value="1"/>
</dbReference>